<reference evidence="1 2" key="1">
    <citation type="journal article" date="2013" name="Curr. Biol.">
        <title>The Genome of the Foraminiferan Reticulomyxa filosa.</title>
        <authorList>
            <person name="Glockner G."/>
            <person name="Hulsmann N."/>
            <person name="Schleicher M."/>
            <person name="Noegel A.A."/>
            <person name="Eichinger L."/>
            <person name="Gallinger C."/>
            <person name="Pawlowski J."/>
            <person name="Sierra R."/>
            <person name="Euteneuer U."/>
            <person name="Pillet L."/>
            <person name="Moustafa A."/>
            <person name="Platzer M."/>
            <person name="Groth M."/>
            <person name="Szafranski K."/>
            <person name="Schliwa M."/>
        </authorList>
    </citation>
    <scope>NUCLEOTIDE SEQUENCE [LARGE SCALE GENOMIC DNA]</scope>
</reference>
<accession>X6P389</accession>
<feature type="non-terminal residue" evidence="1">
    <location>
        <position position="159"/>
    </location>
</feature>
<name>X6P389_RETFI</name>
<dbReference type="AlphaFoldDB" id="X6P389"/>
<gene>
    <name evidence="1" type="ORF">RFI_05080</name>
</gene>
<evidence type="ECO:0000313" key="2">
    <source>
        <dbReference type="Proteomes" id="UP000023152"/>
    </source>
</evidence>
<dbReference type="EMBL" id="ASPP01004526">
    <property type="protein sequence ID" value="ETO32032.1"/>
    <property type="molecule type" value="Genomic_DNA"/>
</dbReference>
<organism evidence="1 2">
    <name type="scientific">Reticulomyxa filosa</name>
    <dbReference type="NCBI Taxonomy" id="46433"/>
    <lineage>
        <taxon>Eukaryota</taxon>
        <taxon>Sar</taxon>
        <taxon>Rhizaria</taxon>
        <taxon>Retaria</taxon>
        <taxon>Foraminifera</taxon>
        <taxon>Monothalamids</taxon>
        <taxon>Reticulomyxidae</taxon>
        <taxon>Reticulomyxa</taxon>
    </lineage>
</organism>
<sequence length="159" mass="18586">MQQNEEKKIDEITFGNLLKKNKVFDDNYYVMLSKTDDVVKILKDMVKVENLINDVSDLSSLDLIGLMTIVGVFVQSNYCQNGLFFFNKFPKVISSIFFSRFVPYLSCVIQLETSKIDSLFSLQCHQLIHHLESFVLWIFTLCYLCPIPFPMPKCNWYLI</sequence>
<comment type="caution">
    <text evidence="1">The sequence shown here is derived from an EMBL/GenBank/DDBJ whole genome shotgun (WGS) entry which is preliminary data.</text>
</comment>
<dbReference type="Proteomes" id="UP000023152">
    <property type="component" value="Unassembled WGS sequence"/>
</dbReference>
<keyword evidence="2" id="KW-1185">Reference proteome</keyword>
<proteinExistence type="predicted"/>
<protein>
    <submittedName>
        <fullName evidence="1">Uncharacterized protein</fullName>
    </submittedName>
</protein>
<evidence type="ECO:0000313" key="1">
    <source>
        <dbReference type="EMBL" id="ETO32032.1"/>
    </source>
</evidence>